<evidence type="ECO:0000259" key="9">
    <source>
        <dbReference type="PROSITE" id="PS50893"/>
    </source>
</evidence>
<dbReference type="InterPro" id="IPR003439">
    <property type="entry name" value="ABC_transporter-like_ATP-bd"/>
</dbReference>
<dbReference type="CDD" id="cd03257">
    <property type="entry name" value="ABC_NikE_OppD_transporters"/>
    <property type="match status" value="2"/>
</dbReference>
<dbReference type="RefSeq" id="WP_307520743.1">
    <property type="nucleotide sequence ID" value="NZ_JAUSZI010000002.1"/>
</dbReference>
<dbReference type="PANTHER" id="PTHR43297:SF2">
    <property type="entry name" value="DIPEPTIDE TRANSPORT ATP-BINDING PROTEIN DPPD"/>
    <property type="match status" value="1"/>
</dbReference>
<feature type="region of interest" description="Disordered" evidence="8">
    <location>
        <begin position="412"/>
        <end position="469"/>
    </location>
</feature>
<organism evidence="10 11">
    <name type="scientific">Streptomyces umbrinus</name>
    <dbReference type="NCBI Taxonomy" id="67370"/>
    <lineage>
        <taxon>Bacteria</taxon>
        <taxon>Bacillati</taxon>
        <taxon>Actinomycetota</taxon>
        <taxon>Actinomycetes</taxon>
        <taxon>Kitasatosporales</taxon>
        <taxon>Streptomycetaceae</taxon>
        <taxon>Streptomyces</taxon>
        <taxon>Streptomyces phaeochromogenes group</taxon>
    </lineage>
</organism>
<evidence type="ECO:0000256" key="2">
    <source>
        <dbReference type="ARBA" id="ARBA00005417"/>
    </source>
</evidence>
<keyword evidence="4" id="KW-1003">Cell membrane</keyword>
<feature type="region of interest" description="Disordered" evidence="8">
    <location>
        <begin position="363"/>
        <end position="394"/>
    </location>
</feature>
<dbReference type="InterPro" id="IPR003593">
    <property type="entry name" value="AAA+_ATPase"/>
</dbReference>
<evidence type="ECO:0000256" key="4">
    <source>
        <dbReference type="ARBA" id="ARBA00022475"/>
    </source>
</evidence>
<dbReference type="InterPro" id="IPR050388">
    <property type="entry name" value="ABC_Ni/Peptide_Import"/>
</dbReference>
<evidence type="ECO:0000256" key="3">
    <source>
        <dbReference type="ARBA" id="ARBA00022448"/>
    </source>
</evidence>
<keyword evidence="11" id="KW-1185">Reference proteome</keyword>
<dbReference type="EMBL" id="JAUSZI010000002">
    <property type="protein sequence ID" value="MDQ1025397.1"/>
    <property type="molecule type" value="Genomic_DNA"/>
</dbReference>
<comment type="subcellular location">
    <subcellularLocation>
        <location evidence="1">Cell membrane</location>
        <topology evidence="1">Peripheral membrane protein</topology>
    </subcellularLocation>
</comment>
<dbReference type="Gene3D" id="3.40.50.300">
    <property type="entry name" value="P-loop containing nucleotide triphosphate hydrolases"/>
    <property type="match status" value="2"/>
</dbReference>
<dbReference type="Pfam" id="PF00005">
    <property type="entry name" value="ABC_tran"/>
    <property type="match status" value="2"/>
</dbReference>
<dbReference type="PROSITE" id="PS00211">
    <property type="entry name" value="ABC_TRANSPORTER_1"/>
    <property type="match status" value="2"/>
</dbReference>
<evidence type="ECO:0000256" key="8">
    <source>
        <dbReference type="SAM" id="MobiDB-lite"/>
    </source>
</evidence>
<dbReference type="NCBIfam" id="NF008453">
    <property type="entry name" value="PRK11308.1"/>
    <property type="match status" value="2"/>
</dbReference>
<feature type="compositionally biased region" description="Low complexity" evidence="8">
    <location>
        <begin position="340"/>
        <end position="349"/>
    </location>
</feature>
<dbReference type="PANTHER" id="PTHR43297">
    <property type="entry name" value="OLIGOPEPTIDE TRANSPORT ATP-BINDING PROTEIN APPD"/>
    <property type="match status" value="1"/>
</dbReference>
<feature type="domain" description="ABC transporter" evidence="9">
    <location>
        <begin position="15"/>
        <end position="264"/>
    </location>
</feature>
<dbReference type="SMART" id="SM00382">
    <property type="entry name" value="AAA"/>
    <property type="match status" value="2"/>
</dbReference>
<dbReference type="InterPro" id="IPR013563">
    <property type="entry name" value="Oligopep_ABC_C"/>
</dbReference>
<dbReference type="SUPFAM" id="SSF52540">
    <property type="entry name" value="P-loop containing nucleoside triphosphate hydrolases"/>
    <property type="match status" value="2"/>
</dbReference>
<dbReference type="InterPro" id="IPR017871">
    <property type="entry name" value="ABC_transporter-like_CS"/>
</dbReference>
<dbReference type="Pfam" id="PF08352">
    <property type="entry name" value="oligo_HPY"/>
    <property type="match status" value="2"/>
</dbReference>
<keyword evidence="7" id="KW-0472">Membrane</keyword>
<feature type="compositionally biased region" description="Low complexity" evidence="8">
    <location>
        <begin position="412"/>
        <end position="428"/>
    </location>
</feature>
<dbReference type="Proteomes" id="UP001230328">
    <property type="component" value="Unassembled WGS sequence"/>
</dbReference>
<keyword evidence="3" id="KW-0813">Transport</keyword>
<keyword evidence="6" id="KW-0067">ATP-binding</keyword>
<accession>A0ABU0SPC2</accession>
<feature type="compositionally biased region" description="Low complexity" evidence="8">
    <location>
        <begin position="285"/>
        <end position="302"/>
    </location>
</feature>
<name>A0ABU0SPC2_9ACTN</name>
<protein>
    <submittedName>
        <fullName evidence="10">ABC-type glutathione transport system ATPase component</fullName>
    </submittedName>
</protein>
<keyword evidence="5" id="KW-0547">Nucleotide-binding</keyword>
<gene>
    <name evidence="10" type="ORF">QF035_002979</name>
</gene>
<comment type="similarity">
    <text evidence="2">Belongs to the ABC transporter superfamily.</text>
</comment>
<dbReference type="NCBIfam" id="NF007739">
    <property type="entry name" value="PRK10419.1"/>
    <property type="match status" value="2"/>
</dbReference>
<reference evidence="10 11" key="1">
    <citation type="submission" date="2023-07" db="EMBL/GenBank/DDBJ databases">
        <title>Comparative genomics of wheat-associated soil bacteria to identify genetic determinants of phenazine resistance.</title>
        <authorList>
            <person name="Mouncey N."/>
        </authorList>
    </citation>
    <scope>NUCLEOTIDE SEQUENCE [LARGE SCALE GENOMIC DNA]</scope>
    <source>
        <strain evidence="10 11">V2I4</strain>
    </source>
</reference>
<proteinExistence type="inferred from homology"/>
<sequence>MKGTTSGVGSRGGILEVEDLGVTFSTETGDVPAVRGVSLYVRPGETLALVGESGSGKSTVALAAMGLLPGNARASGRASVDGTDVVGAAETDLVGLRGRTVSMVFQEPATALDPLTRIGAQIAEVVRNHRTVSAREAAGEAVGLLRRVGIPDPEKRASAYPFQLSGGQRQRVVIAMAIANSPSLLIADEPTTALDVTVQAEILDLLRALAADSGTGVLLVTHNMGVVADFADRVAVMLDGEIVETGPVEEVLLRPTHEYTKRLLAAVPRLTVAGVGGAGVPQPPGGMAADGRAAPSGAVAGSAGPGGTAGDGTAGSGTAGGGTSGGGTAPDTAAVRRTSGGTAAPGGTAPGIAAVSEAAVGRAAPQPASAEPGIGAAREAAAAVRGSEAEPPLADARGVTAVGDGAAGAKAVSSGAVPRPAHARPAVPQVTVSRPSASRPAVTRPVAPASAHRTPETDADPDTLAGTPADAPVVELHGVSVRFGRGPRAVQALHDVSLTVRPGETLGLVGESGSGKSTAARVALGLVAPSSGSVSLFGADLRRARGRARRALLSGVGVVLQDPVASLDARMSVAECVAEPLRVHRRGMAAAERRERVAEVLERVRLPRELAGRGPRELSGGQRQRVSLARALVLDPRLLVADEPTSALDVSVQQTVLDVIAELQDELGFACLFVSHDLAVVQQFARRVVVMRAGRVEEEGATATTLTHPETDYTRRLIAAVPVPDPVLQRVRRTERQAALAAAGTEGGA</sequence>
<evidence type="ECO:0000256" key="6">
    <source>
        <dbReference type="ARBA" id="ARBA00022840"/>
    </source>
</evidence>
<feature type="compositionally biased region" description="Gly residues" evidence="8">
    <location>
        <begin position="303"/>
        <end position="328"/>
    </location>
</feature>
<evidence type="ECO:0000313" key="11">
    <source>
        <dbReference type="Proteomes" id="UP001230328"/>
    </source>
</evidence>
<feature type="region of interest" description="Disordered" evidence="8">
    <location>
        <begin position="283"/>
        <end position="349"/>
    </location>
</feature>
<comment type="caution">
    <text evidence="10">The sequence shown here is derived from an EMBL/GenBank/DDBJ whole genome shotgun (WGS) entry which is preliminary data.</text>
</comment>
<evidence type="ECO:0000313" key="10">
    <source>
        <dbReference type="EMBL" id="MDQ1025397.1"/>
    </source>
</evidence>
<evidence type="ECO:0000256" key="5">
    <source>
        <dbReference type="ARBA" id="ARBA00022741"/>
    </source>
</evidence>
<feature type="domain" description="ABC transporter" evidence="9">
    <location>
        <begin position="474"/>
        <end position="718"/>
    </location>
</feature>
<evidence type="ECO:0000256" key="7">
    <source>
        <dbReference type="ARBA" id="ARBA00023136"/>
    </source>
</evidence>
<dbReference type="PROSITE" id="PS50893">
    <property type="entry name" value="ABC_TRANSPORTER_2"/>
    <property type="match status" value="2"/>
</dbReference>
<evidence type="ECO:0000256" key="1">
    <source>
        <dbReference type="ARBA" id="ARBA00004202"/>
    </source>
</evidence>
<dbReference type="InterPro" id="IPR027417">
    <property type="entry name" value="P-loop_NTPase"/>
</dbReference>